<name>A0A060NGB4_9BURK</name>
<dbReference type="PANTHER" id="PTHR43798">
    <property type="entry name" value="MONOACYLGLYCEROL LIPASE"/>
    <property type="match status" value="1"/>
</dbReference>
<dbReference type="GO" id="GO:0016787">
    <property type="term" value="F:hydrolase activity"/>
    <property type="evidence" value="ECO:0007669"/>
    <property type="project" value="UniProtKB-KW"/>
</dbReference>
<dbReference type="PRINTS" id="PR00111">
    <property type="entry name" value="ABHYDROLASE"/>
</dbReference>
<organism evidence="2 3">
    <name type="scientific">Serpentinimonas raichei</name>
    <dbReference type="NCBI Taxonomy" id="1458425"/>
    <lineage>
        <taxon>Bacteria</taxon>
        <taxon>Pseudomonadati</taxon>
        <taxon>Pseudomonadota</taxon>
        <taxon>Betaproteobacteria</taxon>
        <taxon>Burkholderiales</taxon>
        <taxon>Comamonadaceae</taxon>
        <taxon>Serpentinimonas</taxon>
    </lineage>
</organism>
<evidence type="ECO:0000313" key="2">
    <source>
        <dbReference type="EMBL" id="BAO80756.1"/>
    </source>
</evidence>
<dbReference type="EMBL" id="AP014568">
    <property type="protein sequence ID" value="BAO80756.1"/>
    <property type="molecule type" value="Genomic_DNA"/>
</dbReference>
<feature type="domain" description="AB hydrolase-1" evidence="1">
    <location>
        <begin position="24"/>
        <end position="255"/>
    </location>
</feature>
<dbReference type="KEGG" id="cbaa:SRAA_0902"/>
<dbReference type="STRING" id="1458425.SRAA_0902"/>
<evidence type="ECO:0000259" key="1">
    <source>
        <dbReference type="Pfam" id="PF00561"/>
    </source>
</evidence>
<gene>
    <name evidence="2" type="ORF">SRAA_0902</name>
</gene>
<dbReference type="InterPro" id="IPR000073">
    <property type="entry name" value="AB_hydrolase_1"/>
</dbReference>
<protein>
    <submittedName>
        <fullName evidence="2">Predicted hydrolase or acyltransferase, alpha/beta hydrolase superfamily</fullName>
    </submittedName>
</protein>
<keyword evidence="3" id="KW-1185">Reference proteome</keyword>
<accession>A0A060NGB4</accession>
<sequence>MLIDLPSGPLYAYTGGRPLAPQRPTVVFIHGVLNDHSVWILQSRYLAHHGFNVLAIDLPGHGRSGGAAPASVEEAAASVLALLDALQIEQAALVGHSWGSLIALHASATAPQRISHLALVGSAYPMRVAPALLQQAQEQPLQAIERINQYSHSSLASGPSVLGPGTWLRGCARALMRRVLASNPQTNLLQRGFAACDRYDQGLQALQRLSRPVLFILGQHDQMTPPKAAQSLIDAAPTGSRVLRLAAGHALMSEAPEAVLQGLRDYLPPP</sequence>
<dbReference type="Pfam" id="PF00561">
    <property type="entry name" value="Abhydrolase_1"/>
    <property type="match status" value="1"/>
</dbReference>
<dbReference type="GO" id="GO:0016746">
    <property type="term" value="F:acyltransferase activity"/>
    <property type="evidence" value="ECO:0007669"/>
    <property type="project" value="UniProtKB-KW"/>
</dbReference>
<keyword evidence="2" id="KW-0808">Transferase</keyword>
<dbReference type="InterPro" id="IPR000639">
    <property type="entry name" value="Epox_hydrolase-like"/>
</dbReference>
<evidence type="ECO:0000313" key="3">
    <source>
        <dbReference type="Proteomes" id="UP000067461"/>
    </source>
</evidence>
<dbReference type="GO" id="GO:0016020">
    <property type="term" value="C:membrane"/>
    <property type="evidence" value="ECO:0007669"/>
    <property type="project" value="TreeGrafter"/>
</dbReference>
<dbReference type="Gene3D" id="3.40.50.1820">
    <property type="entry name" value="alpha/beta hydrolase"/>
    <property type="match status" value="1"/>
</dbReference>
<dbReference type="PANTHER" id="PTHR43798:SF33">
    <property type="entry name" value="HYDROLASE, PUTATIVE (AFU_ORTHOLOGUE AFUA_2G14860)-RELATED"/>
    <property type="match status" value="1"/>
</dbReference>
<dbReference type="HOGENOM" id="CLU_020336_50_2_4"/>
<dbReference type="OrthoDB" id="5297561at2"/>
<keyword evidence="2" id="KW-0012">Acyltransferase</keyword>
<dbReference type="SUPFAM" id="SSF53474">
    <property type="entry name" value="alpha/beta-Hydrolases"/>
    <property type="match status" value="1"/>
</dbReference>
<dbReference type="RefSeq" id="WP_045531204.1">
    <property type="nucleotide sequence ID" value="NZ_AP014568.1"/>
</dbReference>
<dbReference type="InterPro" id="IPR029058">
    <property type="entry name" value="AB_hydrolase_fold"/>
</dbReference>
<reference evidence="2 3" key="1">
    <citation type="journal article" date="2014" name="Nat. Commun.">
        <title>Physiological and genomic features of highly alkaliphilic hydrogen-utilizing Betaproteobacteria from a continental serpentinizing site.</title>
        <authorList>
            <person name="Suzuki S."/>
            <person name="Kuenen J.G."/>
            <person name="Schipper K."/>
            <person name="van der Velde S."/>
            <person name="Ishii S."/>
            <person name="Wu A."/>
            <person name="Sorokin D.Y."/>
            <person name="Tenney A."/>
            <person name="Meng X.Y."/>
            <person name="Morrill P.L."/>
            <person name="Kamagata Y."/>
            <person name="Muyzer G."/>
            <person name="Nealson K.H."/>
        </authorList>
    </citation>
    <scope>NUCLEOTIDE SEQUENCE [LARGE SCALE GENOMIC DNA]</scope>
    <source>
        <strain evidence="2 3">A1</strain>
    </source>
</reference>
<dbReference type="AlphaFoldDB" id="A0A060NGB4"/>
<keyword evidence="2" id="KW-0378">Hydrolase</keyword>
<dbReference type="Proteomes" id="UP000067461">
    <property type="component" value="Chromosome"/>
</dbReference>
<dbReference type="PRINTS" id="PR00412">
    <property type="entry name" value="EPOXHYDRLASE"/>
</dbReference>
<proteinExistence type="predicted"/>
<dbReference type="InterPro" id="IPR050266">
    <property type="entry name" value="AB_hydrolase_sf"/>
</dbReference>